<protein>
    <submittedName>
        <fullName evidence="3">DUF4825 domain-containing protein</fullName>
    </submittedName>
</protein>
<evidence type="ECO:0000313" key="4">
    <source>
        <dbReference type="Proteomes" id="UP000619101"/>
    </source>
</evidence>
<evidence type="ECO:0000313" key="3">
    <source>
        <dbReference type="EMBL" id="MBD8038233.1"/>
    </source>
</evidence>
<comment type="caution">
    <text evidence="3">The sequence shown here is derived from an EMBL/GenBank/DDBJ whole genome shotgun (WGS) entry which is preliminary data.</text>
</comment>
<name>A0ABR8Y217_9BACL</name>
<keyword evidence="4" id="KW-1185">Reference proteome</keyword>
<proteinExistence type="predicted"/>
<evidence type="ECO:0000259" key="2">
    <source>
        <dbReference type="Pfam" id="PF16107"/>
    </source>
</evidence>
<keyword evidence="1" id="KW-0732">Signal</keyword>
<evidence type="ECO:0000256" key="1">
    <source>
        <dbReference type="SAM" id="SignalP"/>
    </source>
</evidence>
<reference evidence="3 4" key="1">
    <citation type="submission" date="2020-08" db="EMBL/GenBank/DDBJ databases">
        <title>A Genomic Blueprint of the Chicken Gut Microbiome.</title>
        <authorList>
            <person name="Gilroy R."/>
            <person name="Ravi A."/>
            <person name="Getino M."/>
            <person name="Pursley I."/>
            <person name="Horton D.L."/>
            <person name="Alikhan N.-F."/>
            <person name="Baker D."/>
            <person name="Gharbi K."/>
            <person name="Hall N."/>
            <person name="Watson M."/>
            <person name="Adriaenssens E.M."/>
            <person name="Foster-Nyarko E."/>
            <person name="Jarju S."/>
            <person name="Secka A."/>
            <person name="Antonio M."/>
            <person name="Oren A."/>
            <person name="Chaudhuri R."/>
            <person name="La Ragione R.M."/>
            <person name="Hildebrand F."/>
            <person name="Pallen M.J."/>
        </authorList>
    </citation>
    <scope>NUCLEOTIDE SEQUENCE [LARGE SCALE GENOMIC DNA]</scope>
    <source>
        <strain evidence="3 4">A46</strain>
    </source>
</reference>
<feature type="chain" id="PRO_5046388330" evidence="1">
    <location>
        <begin position="25"/>
        <end position="161"/>
    </location>
</feature>
<feature type="domain" description="DUF4825" evidence="2">
    <location>
        <begin position="32"/>
        <end position="115"/>
    </location>
</feature>
<feature type="signal peptide" evidence="1">
    <location>
        <begin position="1"/>
        <end position="24"/>
    </location>
</feature>
<sequence>MKRISIYYISMLFVLIVLSGCSQNADSKADIFQYKNSYIGDNSAVGNIVNQLNDSNELKQISLHTKEQPYGITLEYNDITAKSDKEIKKTVIENATYLFALIQNVDWVTFKFSANEFAVTKTEIQHWYNNQLDGFENEEDLKKLIKDHLNSEDSVNQFFRK</sequence>
<gene>
    <name evidence="3" type="ORF">H9635_15875</name>
</gene>
<dbReference type="Proteomes" id="UP000619101">
    <property type="component" value="Unassembled WGS sequence"/>
</dbReference>
<dbReference type="PROSITE" id="PS51257">
    <property type="entry name" value="PROKAR_LIPOPROTEIN"/>
    <property type="match status" value="1"/>
</dbReference>
<dbReference type="EMBL" id="JACSPZ010000009">
    <property type="protein sequence ID" value="MBD8038233.1"/>
    <property type="molecule type" value="Genomic_DNA"/>
</dbReference>
<accession>A0ABR8Y217</accession>
<dbReference type="InterPro" id="IPR032250">
    <property type="entry name" value="DUF4825"/>
</dbReference>
<organism evidence="3 4">
    <name type="scientific">Solibacillus faecavium</name>
    <dbReference type="NCBI Taxonomy" id="2762221"/>
    <lineage>
        <taxon>Bacteria</taxon>
        <taxon>Bacillati</taxon>
        <taxon>Bacillota</taxon>
        <taxon>Bacilli</taxon>
        <taxon>Bacillales</taxon>
        <taxon>Caryophanaceae</taxon>
        <taxon>Solibacillus</taxon>
    </lineage>
</organism>
<dbReference type="Pfam" id="PF16107">
    <property type="entry name" value="DUF4825"/>
    <property type="match status" value="1"/>
</dbReference>